<organism evidence="1 2">
    <name type="scientific">Subtercola boreus</name>
    <dbReference type="NCBI Taxonomy" id="120213"/>
    <lineage>
        <taxon>Bacteria</taxon>
        <taxon>Bacillati</taxon>
        <taxon>Actinomycetota</taxon>
        <taxon>Actinomycetes</taxon>
        <taxon>Micrococcales</taxon>
        <taxon>Microbacteriaceae</taxon>
        <taxon>Subtercola</taxon>
    </lineage>
</organism>
<name>A0A3E0WB18_9MICO</name>
<evidence type="ECO:0000313" key="2">
    <source>
        <dbReference type="Proteomes" id="UP000257080"/>
    </source>
</evidence>
<comment type="caution">
    <text evidence="1">The sequence shown here is derived from an EMBL/GenBank/DDBJ whole genome shotgun (WGS) entry which is preliminary data.</text>
</comment>
<dbReference type="InterPro" id="IPR008979">
    <property type="entry name" value="Galactose-bd-like_sf"/>
</dbReference>
<dbReference type="Gene3D" id="2.60.120.260">
    <property type="entry name" value="Galactose-binding domain-like"/>
    <property type="match status" value="1"/>
</dbReference>
<evidence type="ECO:0008006" key="3">
    <source>
        <dbReference type="Google" id="ProtNLM"/>
    </source>
</evidence>
<gene>
    <name evidence="1" type="ORF">B7R25_09000</name>
</gene>
<accession>A0A3E0WB18</accession>
<protein>
    <recommendedName>
        <fullName evidence="3">Xaa-Pro dipeptidyl-peptidase C-terminal domain-containing protein</fullName>
    </recommendedName>
</protein>
<dbReference type="SUPFAM" id="SSF49785">
    <property type="entry name" value="Galactose-binding domain-like"/>
    <property type="match status" value="1"/>
</dbReference>
<dbReference type="Proteomes" id="UP000257080">
    <property type="component" value="Unassembled WGS sequence"/>
</dbReference>
<evidence type="ECO:0000313" key="1">
    <source>
        <dbReference type="EMBL" id="RFA26872.1"/>
    </source>
</evidence>
<reference evidence="1 2" key="1">
    <citation type="submission" date="2017-04" db="EMBL/GenBank/DDBJ databases">
        <title>Comparative genome analysis of Subtercola boreus.</title>
        <authorList>
            <person name="Cho Y.-J."/>
            <person name="Cho A."/>
            <person name="Kim O.-S."/>
            <person name="Lee J.-I."/>
        </authorList>
    </citation>
    <scope>NUCLEOTIDE SEQUENCE [LARGE SCALE GENOMIC DNA]</scope>
    <source>
        <strain evidence="1 2">P28004</strain>
    </source>
</reference>
<dbReference type="EMBL" id="NBXE01000022">
    <property type="protein sequence ID" value="RFA26872.1"/>
    <property type="molecule type" value="Genomic_DNA"/>
</dbReference>
<sequence>MQLDLTLLPSATRFAAGDELVLELQDRFFFRAPPLVGQFPAIYQHTPQQAWRIHTGGDHHSSLTVPLWNSVGTGQTGELR</sequence>
<proteinExistence type="predicted"/>
<dbReference type="AlphaFoldDB" id="A0A3E0WB18"/>